<protein>
    <submittedName>
        <fullName evidence="4">Small GTPase superfamily ARF/SAR type</fullName>
    </submittedName>
</protein>
<dbReference type="InterPro" id="IPR025118">
    <property type="entry name" value="DUF4045"/>
</dbReference>
<feature type="compositionally biased region" description="Polar residues" evidence="1">
    <location>
        <begin position="1702"/>
        <end position="1721"/>
    </location>
</feature>
<feature type="compositionally biased region" description="Polar residues" evidence="1">
    <location>
        <begin position="1615"/>
        <end position="1624"/>
    </location>
</feature>
<feature type="compositionally biased region" description="Polar residues" evidence="1">
    <location>
        <begin position="425"/>
        <end position="434"/>
    </location>
</feature>
<feature type="compositionally biased region" description="Polar residues" evidence="1">
    <location>
        <begin position="1143"/>
        <end position="1152"/>
    </location>
</feature>
<organism evidence="4 5">
    <name type="scientific">Penicillium brevicompactum</name>
    <dbReference type="NCBI Taxonomy" id="5074"/>
    <lineage>
        <taxon>Eukaryota</taxon>
        <taxon>Fungi</taxon>
        <taxon>Dikarya</taxon>
        <taxon>Ascomycota</taxon>
        <taxon>Pezizomycotina</taxon>
        <taxon>Eurotiomycetes</taxon>
        <taxon>Eurotiomycetidae</taxon>
        <taxon>Eurotiales</taxon>
        <taxon>Aspergillaceae</taxon>
        <taxon>Penicillium</taxon>
    </lineage>
</organism>
<name>A0A9W9UPE3_PENBR</name>
<feature type="compositionally biased region" description="Low complexity" evidence="1">
    <location>
        <begin position="406"/>
        <end position="424"/>
    </location>
</feature>
<feature type="region of interest" description="Disordered" evidence="1">
    <location>
        <begin position="1602"/>
        <end position="1786"/>
    </location>
</feature>
<feature type="compositionally biased region" description="Basic and acidic residues" evidence="1">
    <location>
        <begin position="16"/>
        <end position="46"/>
    </location>
</feature>
<dbReference type="SUPFAM" id="SSF55753">
    <property type="entry name" value="Actin depolymerizing proteins"/>
    <property type="match status" value="3"/>
</dbReference>
<dbReference type="SMART" id="SM00262">
    <property type="entry name" value="GEL"/>
    <property type="match status" value="2"/>
</dbReference>
<dbReference type="GO" id="GO:0015629">
    <property type="term" value="C:actin cytoskeleton"/>
    <property type="evidence" value="ECO:0007669"/>
    <property type="project" value="TreeGrafter"/>
</dbReference>
<dbReference type="GO" id="GO:0051014">
    <property type="term" value="P:actin filament severing"/>
    <property type="evidence" value="ECO:0007669"/>
    <property type="project" value="TreeGrafter"/>
</dbReference>
<feature type="region of interest" description="Disordered" evidence="1">
    <location>
        <begin position="1092"/>
        <end position="1322"/>
    </location>
</feature>
<dbReference type="Gene3D" id="3.40.20.10">
    <property type="entry name" value="Severin"/>
    <property type="match status" value="3"/>
</dbReference>
<feature type="region of interest" description="Disordered" evidence="1">
    <location>
        <begin position="1505"/>
        <end position="1577"/>
    </location>
</feature>
<feature type="compositionally biased region" description="Low complexity" evidence="1">
    <location>
        <begin position="1218"/>
        <end position="1231"/>
    </location>
</feature>
<feature type="compositionally biased region" description="Polar residues" evidence="1">
    <location>
        <begin position="1646"/>
        <end position="1659"/>
    </location>
</feature>
<feature type="compositionally biased region" description="Polar residues" evidence="1">
    <location>
        <begin position="957"/>
        <end position="976"/>
    </location>
</feature>
<feature type="domain" description="DUF4045" evidence="2">
    <location>
        <begin position="807"/>
        <end position="891"/>
    </location>
</feature>
<dbReference type="PANTHER" id="PTHR11977">
    <property type="entry name" value="VILLIN"/>
    <property type="match status" value="1"/>
</dbReference>
<feature type="compositionally biased region" description="Low complexity" evidence="1">
    <location>
        <begin position="735"/>
        <end position="752"/>
    </location>
</feature>
<feature type="domain" description="DUF4045" evidence="2">
    <location>
        <begin position="8"/>
        <end position="587"/>
    </location>
</feature>
<feature type="compositionally biased region" description="Low complexity" evidence="1">
    <location>
        <begin position="1685"/>
        <end position="1700"/>
    </location>
</feature>
<feature type="region of interest" description="Disordered" evidence="1">
    <location>
        <begin position="1348"/>
        <end position="1464"/>
    </location>
</feature>
<feature type="compositionally biased region" description="Low complexity" evidence="1">
    <location>
        <begin position="202"/>
        <end position="212"/>
    </location>
</feature>
<feature type="compositionally biased region" description="Basic and acidic residues" evidence="1">
    <location>
        <begin position="1759"/>
        <end position="1774"/>
    </location>
</feature>
<feature type="region of interest" description="Disordered" evidence="1">
    <location>
        <begin position="1"/>
        <end position="789"/>
    </location>
</feature>
<feature type="compositionally biased region" description="Polar residues" evidence="1">
    <location>
        <begin position="1515"/>
        <end position="1526"/>
    </location>
</feature>
<reference evidence="4" key="1">
    <citation type="submission" date="2022-12" db="EMBL/GenBank/DDBJ databases">
        <authorList>
            <person name="Petersen C."/>
        </authorList>
    </citation>
    <scope>NUCLEOTIDE SEQUENCE</scope>
    <source>
        <strain evidence="4">IBT 35673</strain>
    </source>
</reference>
<feature type="compositionally biased region" description="Polar residues" evidence="1">
    <location>
        <begin position="137"/>
        <end position="149"/>
    </location>
</feature>
<feature type="compositionally biased region" description="Polar residues" evidence="1">
    <location>
        <begin position="718"/>
        <end position="734"/>
    </location>
</feature>
<accession>A0A9W9UPE3</accession>
<feature type="compositionally biased region" description="Polar residues" evidence="1">
    <location>
        <begin position="77"/>
        <end position="91"/>
    </location>
</feature>
<feature type="domain" description="DUF7904" evidence="3">
    <location>
        <begin position="1833"/>
        <end position="1930"/>
    </location>
</feature>
<dbReference type="InterPro" id="IPR057226">
    <property type="entry name" value="DUF7904"/>
</dbReference>
<evidence type="ECO:0000313" key="4">
    <source>
        <dbReference type="EMBL" id="KAJ5351759.1"/>
    </source>
</evidence>
<reference evidence="4" key="2">
    <citation type="journal article" date="2023" name="IMA Fungus">
        <title>Comparative genomic study of the Penicillium genus elucidates a diverse pangenome and 15 lateral gene transfer events.</title>
        <authorList>
            <person name="Petersen C."/>
            <person name="Sorensen T."/>
            <person name="Nielsen M.R."/>
            <person name="Sondergaard T.E."/>
            <person name="Sorensen J.L."/>
            <person name="Fitzpatrick D.A."/>
            <person name="Frisvad J.C."/>
            <person name="Nielsen K.L."/>
        </authorList>
    </citation>
    <scope>NUCLEOTIDE SEQUENCE</scope>
    <source>
        <strain evidence="4">IBT 35673</strain>
    </source>
</reference>
<feature type="compositionally biased region" description="Basic and acidic residues" evidence="1">
    <location>
        <begin position="1354"/>
        <end position="1377"/>
    </location>
</feature>
<dbReference type="Pfam" id="PF13254">
    <property type="entry name" value="DUF4045"/>
    <property type="match status" value="2"/>
</dbReference>
<evidence type="ECO:0000259" key="2">
    <source>
        <dbReference type="Pfam" id="PF13254"/>
    </source>
</evidence>
<feature type="compositionally biased region" description="Basic and acidic residues" evidence="1">
    <location>
        <begin position="691"/>
        <end position="705"/>
    </location>
</feature>
<dbReference type="InterPro" id="IPR007122">
    <property type="entry name" value="Villin/Gelsolin"/>
</dbReference>
<feature type="compositionally biased region" description="Low complexity" evidence="1">
    <location>
        <begin position="603"/>
        <end position="616"/>
    </location>
</feature>
<feature type="compositionally biased region" description="Low complexity" evidence="1">
    <location>
        <begin position="333"/>
        <end position="343"/>
    </location>
</feature>
<feature type="compositionally biased region" description="Basic and acidic residues" evidence="1">
    <location>
        <begin position="217"/>
        <end position="231"/>
    </location>
</feature>
<dbReference type="Pfam" id="PF25480">
    <property type="entry name" value="DUF7904"/>
    <property type="match status" value="1"/>
</dbReference>
<gene>
    <name evidence="4" type="ORF">N7452_000733</name>
</gene>
<dbReference type="GO" id="GO:0008154">
    <property type="term" value="P:actin polymerization or depolymerization"/>
    <property type="evidence" value="ECO:0007669"/>
    <property type="project" value="TreeGrafter"/>
</dbReference>
<dbReference type="GO" id="GO:0005737">
    <property type="term" value="C:cytoplasm"/>
    <property type="evidence" value="ECO:0007669"/>
    <property type="project" value="TreeGrafter"/>
</dbReference>
<dbReference type="GO" id="GO:0051016">
    <property type="term" value="P:barbed-end actin filament capping"/>
    <property type="evidence" value="ECO:0007669"/>
    <property type="project" value="TreeGrafter"/>
</dbReference>
<feature type="compositionally biased region" description="Polar residues" evidence="1">
    <location>
        <begin position="114"/>
        <end position="128"/>
    </location>
</feature>
<evidence type="ECO:0000259" key="3">
    <source>
        <dbReference type="Pfam" id="PF25480"/>
    </source>
</evidence>
<feature type="region of interest" description="Disordered" evidence="1">
    <location>
        <begin position="886"/>
        <end position="1078"/>
    </location>
</feature>
<dbReference type="GO" id="GO:0051015">
    <property type="term" value="F:actin filament binding"/>
    <property type="evidence" value="ECO:0007669"/>
    <property type="project" value="InterPro"/>
</dbReference>
<feature type="compositionally biased region" description="Basic and acidic residues" evidence="1">
    <location>
        <begin position="191"/>
        <end position="201"/>
    </location>
</feature>
<feature type="compositionally biased region" description="Polar residues" evidence="1">
    <location>
        <begin position="765"/>
        <end position="776"/>
    </location>
</feature>
<feature type="compositionally biased region" description="Polar residues" evidence="1">
    <location>
        <begin position="1241"/>
        <end position="1255"/>
    </location>
</feature>
<feature type="compositionally biased region" description="Polar residues" evidence="1">
    <location>
        <begin position="630"/>
        <end position="670"/>
    </location>
</feature>
<feature type="compositionally biased region" description="Basic and acidic residues" evidence="1">
    <location>
        <begin position="66"/>
        <end position="76"/>
    </location>
</feature>
<feature type="compositionally biased region" description="Basic and acidic residues" evidence="1">
    <location>
        <begin position="1397"/>
        <end position="1424"/>
    </location>
</feature>
<feature type="compositionally biased region" description="Basic residues" evidence="1">
    <location>
        <begin position="1130"/>
        <end position="1140"/>
    </location>
</feature>
<dbReference type="EMBL" id="JAPZBQ010000001">
    <property type="protein sequence ID" value="KAJ5351759.1"/>
    <property type="molecule type" value="Genomic_DNA"/>
</dbReference>
<feature type="compositionally biased region" description="Polar residues" evidence="1">
    <location>
        <begin position="997"/>
        <end position="1011"/>
    </location>
</feature>
<comment type="caution">
    <text evidence="4">The sequence shown here is derived from an EMBL/GenBank/DDBJ whole genome shotgun (WGS) entry which is preliminary data.</text>
</comment>
<feature type="compositionally biased region" description="Basic and acidic residues" evidence="1">
    <location>
        <begin position="372"/>
        <end position="384"/>
    </location>
</feature>
<dbReference type="Proteomes" id="UP001147695">
    <property type="component" value="Unassembled WGS sequence"/>
</dbReference>
<dbReference type="InterPro" id="IPR029006">
    <property type="entry name" value="ADF-H/Gelsolin-like_dom_sf"/>
</dbReference>
<feature type="compositionally biased region" description="Polar residues" evidence="1">
    <location>
        <begin position="321"/>
        <end position="332"/>
    </location>
</feature>
<evidence type="ECO:0000256" key="1">
    <source>
        <dbReference type="SAM" id="MobiDB-lite"/>
    </source>
</evidence>
<evidence type="ECO:0000313" key="5">
    <source>
        <dbReference type="Proteomes" id="UP001147695"/>
    </source>
</evidence>
<feature type="compositionally biased region" description="Polar residues" evidence="1">
    <location>
        <begin position="923"/>
        <end position="932"/>
    </location>
</feature>
<dbReference type="PANTHER" id="PTHR11977:SF133">
    <property type="entry name" value="DUF4045 DOMAIN-CONTAINING PROTEIN"/>
    <property type="match status" value="1"/>
</dbReference>
<sequence>MAVPNESSEDVNDFLQRIRELGERRDKEDDERTKKLEEEILQGRKERQARRAARPPLAPGLLTPPEHLEPTPHTESDTPSGVDLSQNTESVAETRRGSIQEPGMDAQPRELPTLSRSRAGTLSWQQRPPSREFGSMSPGSASPTRSPTRASHLRHHSTASDDRPRSQYGFPRLSKDFSSFSRSPERGLASTHRENEDRSENQAEAEAPQAPEVTEESSAKLDKLEAVEERPSSPPRTGSRDSNFGHRFSVSSVSAGLGSPVHLSEAQKLEPRQAESSVDEPASSPSQRRLSPERSRSTSPTKGMGGFVQSAMMRRSDSVSKRWSAQIPQGLTRSNSIISNRSSVAGPSQSEMGPPPLSRPRGDSSTLPPRPDSSHSDARTETTERPTTPSGPTISDRDSLRGGGSPSRSFRPSHSRSASSATADGNDSQSSPFVSKTMDPRRWSPSKATWLESALNRPELPRQPTMPAAQQPNWARDRQSRGSVDMGRANNFKEVTPVGLMRTPPPGLLKKSGVSGPSLPTSPDKENPPESPLGFPLKKVSISGASTSGSPDAKAKETLPGSPLASPLKRPSISGPSFLGSPEAKPTEPVPESPAEYPFNKKSSISGASLSRGSIADSPSEFPFKRPSISGASVSGSPTTHSKDTTPASPSGSSFKHSVSGASAIGSPQGTPKEVAPESPLALGDSNQGPTEERPASQSHIEDTLKALSGGEAVEEPSFTSNDETEIQSPQSQGPETPAKPEATAEPETTPTPRDPPKSLVSPKPNFSISTSSRGQISPKPKPAQSPIIDFRANLKKREVVKETGKEKETDFRANLRKREVVKDNEQEKEPEFKNVFGRLKKAETRNYVAPDELKGNILRGKAALNETGGPKKTERVDEFRKSLVMRKDEMKAGGGSIRRNTAGEKDAPKAAEVVPEAIAMRQNMTRTNSIKQDIVAEPLSPAKSVGSRASVDRKPVSSTSSFKDVGSSRTSQEQEPLSPFPVDDGIDEPSWPLKSTEASAPSVLQDQLASPSPVAHAISDHQDTPELNIASQDEPRELVAPVEPITEKEQSPPVAKSLPLRELPQAPAAEATASPVQAAKNKLAGRINPALAGLLSRGPPAPEGPKKELPITSAQSSPVPSAPLEHATKSRARGPKRRPPQTAASATSAQDLTKEVGAISCSDALPSQTPPSPVESAEDNSDRFSQYDDSVPDTKSPRPESPVAEHLPIEDSPAEQPPVEQLPVQQPSVEHSFIEDTLPEQPSSHELPTASSPVEPSHDERPASEIPPAKEAIAEKLPTEETSSENLPSEKLIAERPSSVNSHAEETVAEELPAREPSPELLPSATFVDEEHHGDYFFSHDSDVEEYPAEAISSEHPHSEKYVAERASSEIFRTEETISEQLPVRQPSFDFFPSEKSIDRQSSSEDLHAEHDFANSSFDEQHFPEALSTEQPAVEHSSMRRSLSEEPSFEEPSVEVPEAEKPLVKTTLEQAYVEEPYVEEPSVESLHVEQPLAETLPMEQVHVEEHHIEEQSVPRPSTARSSTEQPPAETFFNDRRSVESLPVEETIAEQVLAREPSPEPVAVEEKPIEQPPAETLLKERRSVESLPVVETIAEQILVKALSPEPVAVEEKPIEQQSIAQTTEEAAPPVPLKSEPPHSKYPLPLQTRSLITDFNNFPSRPSEGTARGPVSPAERSPLSGPPVPSKSNSPSTLSPSTPKSRWAQQNRYASPSPSPLRTSYNENRKDSVATLHSTSSASVTSTREALSRPVSHPSPPVPPKDDDATLQKPVDPRRLSRKMSAPSLVAQASEAREVIAGFFKTFPNPQNRMDIDPQMLLMGKPDDTKIRTVKRHIWELTGDGRRQELPSHQEYILYQGSMYICVHVFEVGRSTTSEVYLWRGDDVPDTAVDSEQPFARKVARENSSKLQVILQGKEPTRFIQALGGIMITRRGSSSRHNSSALYMLCGRKHLGQMTFDEVDYSLRNLCSGFPYVVSAPFGKLYLWKGRGSGPEETGAARLIGMDLGLTGEFEEVAEGEEPEDFFDVFAGPREAAPHMCQDYWSLKSKYSHFRTRLLRVDHELGQPTRFWNLRRPGSGSPVVKPNDCVQEIEPFCYRDIGEKDVYVLDTFFEIYVIVGEQAIQKSADFASAVVFAHEYGILATSLQDRPFIPKSYVALGGVADRCQSAFRKWNPRNHHAPFVFPLDVVIESLRSLGDE</sequence>
<dbReference type="GO" id="GO:0005546">
    <property type="term" value="F:phosphatidylinositol-4,5-bisphosphate binding"/>
    <property type="evidence" value="ECO:0007669"/>
    <property type="project" value="TreeGrafter"/>
</dbReference>
<feature type="compositionally biased region" description="Polar residues" evidence="1">
    <location>
        <begin position="1730"/>
        <end position="1744"/>
    </location>
</feature>
<proteinExistence type="predicted"/>